<feature type="region of interest" description="Disordered" evidence="4">
    <location>
        <begin position="853"/>
        <end position="928"/>
    </location>
</feature>
<organism evidence="6 7">
    <name type="scientific">Ascodesmis nigricans</name>
    <dbReference type="NCBI Taxonomy" id="341454"/>
    <lineage>
        <taxon>Eukaryota</taxon>
        <taxon>Fungi</taxon>
        <taxon>Dikarya</taxon>
        <taxon>Ascomycota</taxon>
        <taxon>Pezizomycotina</taxon>
        <taxon>Pezizomycetes</taxon>
        <taxon>Pezizales</taxon>
        <taxon>Ascodesmidaceae</taxon>
        <taxon>Ascodesmis</taxon>
    </lineage>
</organism>
<dbReference type="GO" id="GO:0046856">
    <property type="term" value="P:phosphatidylinositol dephosphorylation"/>
    <property type="evidence" value="ECO:0007669"/>
    <property type="project" value="InterPro"/>
</dbReference>
<feature type="region of interest" description="Disordered" evidence="4">
    <location>
        <begin position="1"/>
        <end position="158"/>
    </location>
</feature>
<dbReference type="InterPro" id="IPR043573">
    <property type="entry name" value="Fig4-like"/>
</dbReference>
<dbReference type="PANTHER" id="PTHR45738:SF5">
    <property type="entry name" value="POLYPHOSPHOINOSITIDE PHOSPHATASE"/>
    <property type="match status" value="1"/>
</dbReference>
<evidence type="ECO:0000259" key="5">
    <source>
        <dbReference type="PROSITE" id="PS50275"/>
    </source>
</evidence>
<dbReference type="Proteomes" id="UP000298138">
    <property type="component" value="Unassembled WGS sequence"/>
</dbReference>
<evidence type="ECO:0000256" key="3">
    <source>
        <dbReference type="ARBA" id="ARBA00023136"/>
    </source>
</evidence>
<dbReference type="OrthoDB" id="405996at2759"/>
<feature type="compositionally biased region" description="Low complexity" evidence="4">
    <location>
        <begin position="590"/>
        <end position="609"/>
    </location>
</feature>
<reference evidence="6 7" key="1">
    <citation type="submission" date="2019-04" db="EMBL/GenBank/DDBJ databases">
        <title>Comparative genomics and transcriptomics to analyze fruiting body development in filamentous ascomycetes.</title>
        <authorList>
            <consortium name="DOE Joint Genome Institute"/>
            <person name="Lutkenhaus R."/>
            <person name="Traeger S."/>
            <person name="Breuer J."/>
            <person name="Kuo A."/>
            <person name="Lipzen A."/>
            <person name="Pangilinan J."/>
            <person name="Dilworth D."/>
            <person name="Sandor L."/>
            <person name="Poggeler S."/>
            <person name="Barry K."/>
            <person name="Grigoriev I.V."/>
            <person name="Nowrousian M."/>
        </authorList>
    </citation>
    <scope>NUCLEOTIDE SEQUENCE [LARGE SCALE GENOMIC DNA]</scope>
    <source>
        <strain evidence="6 7">CBS 389.68</strain>
    </source>
</reference>
<protein>
    <recommendedName>
        <fullName evidence="5">SAC domain-containing protein</fullName>
    </recommendedName>
</protein>
<accession>A0A4S2N1K0</accession>
<dbReference type="STRING" id="341454.A0A4S2N1K0"/>
<keyword evidence="2" id="KW-0378">Hydrolase</keyword>
<dbReference type="InterPro" id="IPR002013">
    <property type="entry name" value="SAC_dom"/>
</dbReference>
<feature type="compositionally biased region" description="Polar residues" evidence="4">
    <location>
        <begin position="890"/>
        <end position="910"/>
    </location>
</feature>
<evidence type="ECO:0000256" key="2">
    <source>
        <dbReference type="ARBA" id="ARBA00022801"/>
    </source>
</evidence>
<gene>
    <name evidence="6" type="ORF">EX30DRAFT_394210</name>
</gene>
<feature type="region of interest" description="Disordered" evidence="4">
    <location>
        <begin position="590"/>
        <end position="610"/>
    </location>
</feature>
<comment type="subcellular location">
    <subcellularLocation>
        <location evidence="1">Endomembrane system</location>
    </subcellularLocation>
</comment>
<feature type="domain" description="SAC" evidence="5">
    <location>
        <begin position="307"/>
        <end position="682"/>
    </location>
</feature>
<dbReference type="PROSITE" id="PS50275">
    <property type="entry name" value="SAC"/>
    <property type="match status" value="1"/>
</dbReference>
<evidence type="ECO:0000256" key="1">
    <source>
        <dbReference type="ARBA" id="ARBA00004308"/>
    </source>
</evidence>
<dbReference type="FunCoup" id="A0A4S2N1K0">
    <property type="interactions" value="761"/>
</dbReference>
<name>A0A4S2N1K0_9PEZI</name>
<dbReference type="EMBL" id="ML220114">
    <property type="protein sequence ID" value="TGZ82951.1"/>
    <property type="molecule type" value="Genomic_DNA"/>
</dbReference>
<evidence type="ECO:0000256" key="4">
    <source>
        <dbReference type="SAM" id="MobiDB-lite"/>
    </source>
</evidence>
<proteinExistence type="predicted"/>
<keyword evidence="3" id="KW-0472">Membrane</keyword>
<dbReference type="GO" id="GO:0012505">
    <property type="term" value="C:endomembrane system"/>
    <property type="evidence" value="ECO:0007669"/>
    <property type="project" value="UniProtKB-SubCell"/>
</dbReference>
<feature type="compositionally biased region" description="Polar residues" evidence="4">
    <location>
        <begin position="53"/>
        <end position="83"/>
    </location>
</feature>
<keyword evidence="7" id="KW-1185">Reference proteome</keyword>
<dbReference type="AlphaFoldDB" id="A0A4S2N1K0"/>
<sequence>MIDLLSSNRHGEDIEGNPAVDVQVGEAPAPVPDLSELPTSPQDPEFEFPPVENISSSDSIPQRSTTTDFEDSTGPSTQPDTPNTPSASSVSTTAPTHSHSYPPHSPITATQPPYPQLNTLPPQSPRPPSAYVDKDEEPAVPKSFDRTTSTKPRTSDDELAEWSMRRMHRFTLYETSARYYIVGSDILDSQFRVMKIDRTSDEGELSVTEDEVVYTRDEILRLLATIEHGNKATGGLKQRCPFWGLLGFIRFTTVYYMLLITKRSVVAMIGGHYIYQIDSTELIPLATDAVAKRSDSNPEEARFIGILSNLDLTRSFYFSYAYDITRTLQHNIIREREALAQGLPHADKHDFNDMFAWNHYLLEPAKLTIKNPYDWCMPIIHGYVDQANISVYGRSVYITIIARRSRYFAGARFLKRGANDLGYVANDVETEQIVSEMITTSFHAPGKQLYANPNYTSYVQHRGSIPLFWTQKNDAATPKPPVEMNLVDPFYSAAALHFDNLFARYGTPIYVLNLVKARERTPRESILLHEFTQAINYLNQFLPESSKIIYKAWDMSRAAKSRGQDVIIGLEEIAETVVNTTGFFHNGSSVPFPSESSTSSSETPNTPYPAQLQNGVCRTNCIDCLDRTNAAQFVIGKRALGHQLHALGVISSTSVEYDTDAVDLFTHMYHDHGDTIAVQYAGSHLVNTMETYRKINQWKSHPRDMLESFKRYYNNSFVDAQRQEAYNLFLGNYIFTQGQPMLWDLSTDYYLHHRSPRTSSDQPRRDYQKWWTPSHLRPRTLPEIPAPLPNGLEEWPYAAFDDYWLEHYRPKGVTSFEKVFAYNLNSTLRYVPVKATKDGKYDLSPFVVRTSNNAGMHSGHPTPAPSEAGEKLLKRGPPTKKTRKGLIQFSGANTGYTVSNSASTETLRQSQTRHQHPQARLDKTQTDNVVASRRRAFSLPVTQSHPVPAPQPPSTNTSDLLTTITTSLSPTLSPQELAEYTRYIMHPHHLTIPATNNIKIDPNSENARYINSIRPEMVGRLAVKEVDRKVYEGAVDMGKREDVLAVAKEEWTGPVGGGGGIGLIGGVGKEGGVQGGVSADLARYKAYRRWLMGGRLGRMGVTRDGG</sequence>
<dbReference type="InParanoid" id="A0A4S2N1K0"/>
<evidence type="ECO:0000313" key="6">
    <source>
        <dbReference type="EMBL" id="TGZ82951.1"/>
    </source>
</evidence>
<evidence type="ECO:0000313" key="7">
    <source>
        <dbReference type="Proteomes" id="UP000298138"/>
    </source>
</evidence>
<dbReference type="PANTHER" id="PTHR45738">
    <property type="entry name" value="POLYPHOSPHOINOSITIDE PHOSPHATASE"/>
    <property type="match status" value="1"/>
</dbReference>
<dbReference type="Pfam" id="PF02383">
    <property type="entry name" value="Syja_N"/>
    <property type="match status" value="1"/>
</dbReference>
<feature type="compositionally biased region" description="Low complexity" evidence="4">
    <location>
        <begin position="84"/>
        <end position="108"/>
    </location>
</feature>
<dbReference type="GO" id="GO:0043813">
    <property type="term" value="F:phosphatidylinositol-3,5-bisphosphate 5-phosphatase activity"/>
    <property type="evidence" value="ECO:0007669"/>
    <property type="project" value="InterPro"/>
</dbReference>